<name>A0AAE0WZN6_9PEZI</name>
<feature type="compositionally biased region" description="Polar residues" evidence="1">
    <location>
        <begin position="1"/>
        <end position="10"/>
    </location>
</feature>
<feature type="domain" description="Myb-like" evidence="2">
    <location>
        <begin position="126"/>
        <end position="176"/>
    </location>
</feature>
<dbReference type="InterPro" id="IPR001005">
    <property type="entry name" value="SANT/Myb"/>
</dbReference>
<dbReference type="CDD" id="cd00167">
    <property type="entry name" value="SANT"/>
    <property type="match status" value="1"/>
</dbReference>
<feature type="compositionally biased region" description="Low complexity" evidence="1">
    <location>
        <begin position="257"/>
        <end position="268"/>
    </location>
</feature>
<evidence type="ECO:0000313" key="3">
    <source>
        <dbReference type="EMBL" id="KAK3681570.1"/>
    </source>
</evidence>
<keyword evidence="4" id="KW-1185">Reference proteome</keyword>
<organism evidence="3 4">
    <name type="scientific">Podospora appendiculata</name>
    <dbReference type="NCBI Taxonomy" id="314037"/>
    <lineage>
        <taxon>Eukaryota</taxon>
        <taxon>Fungi</taxon>
        <taxon>Dikarya</taxon>
        <taxon>Ascomycota</taxon>
        <taxon>Pezizomycotina</taxon>
        <taxon>Sordariomycetes</taxon>
        <taxon>Sordariomycetidae</taxon>
        <taxon>Sordariales</taxon>
        <taxon>Podosporaceae</taxon>
        <taxon>Podospora</taxon>
    </lineage>
</organism>
<evidence type="ECO:0000256" key="1">
    <source>
        <dbReference type="SAM" id="MobiDB-lite"/>
    </source>
</evidence>
<feature type="compositionally biased region" description="Low complexity" evidence="1">
    <location>
        <begin position="320"/>
        <end position="335"/>
    </location>
</feature>
<dbReference type="Proteomes" id="UP001270362">
    <property type="component" value="Unassembled WGS sequence"/>
</dbReference>
<sequence length="358" mass="38658">MRRVSNTPGQGPSPLYPPHQPSLQHATSSVTPITMAGRGQTNPYPNPNPNMDPYHTPTAQPPPFPEPMHSGYPAGQNRLPPAGSTTTHLPNPLPPTTTQPPPPAAIVFTDLTAAGASDPGSADDSQPANNYGTWTPAEDRTLLAARSRGHHWASIQRDFFPAKTANACRKRHERLMERQGTNHLDARRLERVAKEYMNMRQEMWSGLAARMGEPWDVVEGQGSVFALFCFLSPLLSTRREREKGRCAANTPLLHSNSAWQQAASRQSSCTHAPTRPAAGASRGSPNVPPSQTVTTTTVQPGCLPPRPAAASTRSKKRVHTTAAASHSSTTQTTPTRRGRGRGRVLGATTSRMAARRLP</sequence>
<feature type="compositionally biased region" description="Polar residues" evidence="1">
    <location>
        <begin position="21"/>
        <end position="32"/>
    </location>
</feature>
<protein>
    <recommendedName>
        <fullName evidence="2">Myb-like domain-containing protein</fullName>
    </recommendedName>
</protein>
<proteinExistence type="predicted"/>
<dbReference type="SUPFAM" id="SSF46689">
    <property type="entry name" value="Homeodomain-like"/>
    <property type="match status" value="1"/>
</dbReference>
<dbReference type="Gene3D" id="1.10.10.60">
    <property type="entry name" value="Homeodomain-like"/>
    <property type="match status" value="1"/>
</dbReference>
<dbReference type="InterPro" id="IPR009057">
    <property type="entry name" value="Homeodomain-like_sf"/>
</dbReference>
<evidence type="ECO:0000313" key="4">
    <source>
        <dbReference type="Proteomes" id="UP001270362"/>
    </source>
</evidence>
<gene>
    <name evidence="3" type="ORF">B0T22DRAFT_472479</name>
</gene>
<feature type="region of interest" description="Disordered" evidence="1">
    <location>
        <begin position="257"/>
        <end position="358"/>
    </location>
</feature>
<dbReference type="AlphaFoldDB" id="A0AAE0WZN6"/>
<comment type="caution">
    <text evidence="3">The sequence shown here is derived from an EMBL/GenBank/DDBJ whole genome shotgun (WGS) entry which is preliminary data.</text>
</comment>
<reference evidence="3" key="1">
    <citation type="journal article" date="2023" name="Mol. Phylogenet. Evol.">
        <title>Genome-scale phylogeny and comparative genomics of the fungal order Sordariales.</title>
        <authorList>
            <person name="Hensen N."/>
            <person name="Bonometti L."/>
            <person name="Westerberg I."/>
            <person name="Brannstrom I.O."/>
            <person name="Guillou S."/>
            <person name="Cros-Aarteil S."/>
            <person name="Calhoun S."/>
            <person name="Haridas S."/>
            <person name="Kuo A."/>
            <person name="Mondo S."/>
            <person name="Pangilinan J."/>
            <person name="Riley R."/>
            <person name="LaButti K."/>
            <person name="Andreopoulos B."/>
            <person name="Lipzen A."/>
            <person name="Chen C."/>
            <person name="Yan M."/>
            <person name="Daum C."/>
            <person name="Ng V."/>
            <person name="Clum A."/>
            <person name="Steindorff A."/>
            <person name="Ohm R.A."/>
            <person name="Martin F."/>
            <person name="Silar P."/>
            <person name="Natvig D.O."/>
            <person name="Lalanne C."/>
            <person name="Gautier V."/>
            <person name="Ament-Velasquez S.L."/>
            <person name="Kruys A."/>
            <person name="Hutchinson M.I."/>
            <person name="Powell A.J."/>
            <person name="Barry K."/>
            <person name="Miller A.N."/>
            <person name="Grigoriev I.V."/>
            <person name="Debuchy R."/>
            <person name="Gladieux P."/>
            <person name="Hiltunen Thoren M."/>
            <person name="Johannesson H."/>
        </authorList>
    </citation>
    <scope>NUCLEOTIDE SEQUENCE</scope>
    <source>
        <strain evidence="3">CBS 314.62</strain>
    </source>
</reference>
<dbReference type="EMBL" id="JAULSO010000006">
    <property type="protein sequence ID" value="KAK3681570.1"/>
    <property type="molecule type" value="Genomic_DNA"/>
</dbReference>
<accession>A0AAE0WZN6</accession>
<feature type="region of interest" description="Disordered" evidence="1">
    <location>
        <begin position="1"/>
        <end position="99"/>
    </location>
</feature>
<reference evidence="3" key="2">
    <citation type="submission" date="2023-06" db="EMBL/GenBank/DDBJ databases">
        <authorList>
            <consortium name="Lawrence Berkeley National Laboratory"/>
            <person name="Haridas S."/>
            <person name="Hensen N."/>
            <person name="Bonometti L."/>
            <person name="Westerberg I."/>
            <person name="Brannstrom I.O."/>
            <person name="Guillou S."/>
            <person name="Cros-Aarteil S."/>
            <person name="Calhoun S."/>
            <person name="Kuo A."/>
            <person name="Mondo S."/>
            <person name="Pangilinan J."/>
            <person name="Riley R."/>
            <person name="Labutti K."/>
            <person name="Andreopoulos B."/>
            <person name="Lipzen A."/>
            <person name="Chen C."/>
            <person name="Yanf M."/>
            <person name="Daum C."/>
            <person name="Ng V."/>
            <person name="Clum A."/>
            <person name="Steindorff A."/>
            <person name="Ohm R."/>
            <person name="Martin F."/>
            <person name="Silar P."/>
            <person name="Natvig D."/>
            <person name="Lalanne C."/>
            <person name="Gautier V."/>
            <person name="Ament-Velasquez S.L."/>
            <person name="Kruys A."/>
            <person name="Hutchinson M.I."/>
            <person name="Powell A.J."/>
            <person name="Barry K."/>
            <person name="Miller A.N."/>
            <person name="Grigoriev I.V."/>
            <person name="Debuchy R."/>
            <person name="Gladieux P."/>
            <person name="Thoren M.H."/>
            <person name="Johannesson H."/>
        </authorList>
    </citation>
    <scope>NUCLEOTIDE SEQUENCE</scope>
    <source>
        <strain evidence="3">CBS 314.62</strain>
    </source>
</reference>
<evidence type="ECO:0000259" key="2">
    <source>
        <dbReference type="PROSITE" id="PS50090"/>
    </source>
</evidence>
<dbReference type="PROSITE" id="PS50090">
    <property type="entry name" value="MYB_LIKE"/>
    <property type="match status" value="1"/>
</dbReference>